<organism evidence="1 2">
    <name type="scientific">Henriciella barbarensis</name>
    <dbReference type="NCBI Taxonomy" id="86342"/>
    <lineage>
        <taxon>Bacteria</taxon>
        <taxon>Pseudomonadati</taxon>
        <taxon>Pseudomonadota</taxon>
        <taxon>Alphaproteobacteria</taxon>
        <taxon>Hyphomonadales</taxon>
        <taxon>Hyphomonadaceae</taxon>
        <taxon>Henriciella</taxon>
    </lineage>
</organism>
<protein>
    <submittedName>
        <fullName evidence="1">Response regulator</fullName>
    </submittedName>
</protein>
<dbReference type="EMBL" id="QWGB01000005">
    <property type="protein sequence ID" value="RIJ24191.1"/>
    <property type="molecule type" value="Genomic_DNA"/>
</dbReference>
<proteinExistence type="predicted"/>
<keyword evidence="2" id="KW-1185">Reference proteome</keyword>
<dbReference type="AlphaFoldDB" id="A0A399R069"/>
<dbReference type="Gene3D" id="3.40.50.2300">
    <property type="match status" value="1"/>
</dbReference>
<dbReference type="InterPro" id="IPR011006">
    <property type="entry name" value="CheY-like_superfamily"/>
</dbReference>
<accession>A0A399R069</accession>
<evidence type="ECO:0000313" key="1">
    <source>
        <dbReference type="EMBL" id="RIJ24191.1"/>
    </source>
</evidence>
<gene>
    <name evidence="1" type="ORF">D1224_08100</name>
</gene>
<sequence>MKVLWIEDHEPVRDILAVAADKAARARVQVDLVLAHTLMEAERRLRLERFDLVITELTLPDSYDGDMTIARLANMGPHRIAVASANPDRDTIVETALRCGCNIAQAPIFKASLPYNRFIQRPEAMLDFFFEQMPAPDGKSAARIVAA</sequence>
<comment type="caution">
    <text evidence="1">The sequence shown here is derived from an EMBL/GenBank/DDBJ whole genome shotgun (WGS) entry which is preliminary data.</text>
</comment>
<reference evidence="1 2" key="1">
    <citation type="submission" date="2018-08" db="EMBL/GenBank/DDBJ databases">
        <title>Henriciella mobilis sp. nov., isolated from seawater.</title>
        <authorList>
            <person name="Cheng H."/>
            <person name="Wu Y.-H."/>
            <person name="Xu X.-W."/>
            <person name="Guo L.-L."/>
        </authorList>
    </citation>
    <scope>NUCLEOTIDE SEQUENCE [LARGE SCALE GENOMIC DNA]</scope>
    <source>
        <strain evidence="1 2">CCUG66934</strain>
    </source>
</reference>
<dbReference type="RefSeq" id="WP_119379380.1">
    <property type="nucleotide sequence ID" value="NZ_QWGB01000005.1"/>
</dbReference>
<evidence type="ECO:0000313" key="2">
    <source>
        <dbReference type="Proteomes" id="UP000265431"/>
    </source>
</evidence>
<dbReference type="SUPFAM" id="SSF52172">
    <property type="entry name" value="CheY-like"/>
    <property type="match status" value="1"/>
</dbReference>
<dbReference type="Proteomes" id="UP000265431">
    <property type="component" value="Unassembled WGS sequence"/>
</dbReference>
<dbReference type="OrthoDB" id="7618819at2"/>
<name>A0A399R069_9PROT</name>